<organism evidence="4 5">
    <name type="scientific">Saccharospirillum mangrovi</name>
    <dbReference type="NCBI Taxonomy" id="2161747"/>
    <lineage>
        <taxon>Bacteria</taxon>
        <taxon>Pseudomonadati</taxon>
        <taxon>Pseudomonadota</taxon>
        <taxon>Gammaproteobacteria</taxon>
        <taxon>Oceanospirillales</taxon>
        <taxon>Saccharospirillaceae</taxon>
        <taxon>Saccharospirillum</taxon>
    </lineage>
</organism>
<dbReference type="Proteomes" id="UP001595617">
    <property type="component" value="Unassembled WGS sequence"/>
</dbReference>
<keyword evidence="5" id="KW-1185">Reference proteome</keyword>
<dbReference type="InterPro" id="IPR023393">
    <property type="entry name" value="START-like_dom_sf"/>
</dbReference>
<reference evidence="5" key="1">
    <citation type="journal article" date="2019" name="Int. J. Syst. Evol. Microbiol.">
        <title>The Global Catalogue of Microorganisms (GCM) 10K type strain sequencing project: providing services to taxonomists for standard genome sequencing and annotation.</title>
        <authorList>
            <consortium name="The Broad Institute Genomics Platform"/>
            <consortium name="The Broad Institute Genome Sequencing Center for Infectious Disease"/>
            <person name="Wu L."/>
            <person name="Ma J."/>
        </authorList>
    </citation>
    <scope>NUCLEOTIDE SEQUENCE [LARGE SCALE GENOMIC DNA]</scope>
    <source>
        <strain evidence="5">IBRC 10765</strain>
    </source>
</reference>
<keyword evidence="2" id="KW-1277">Toxin-antitoxin system</keyword>
<dbReference type="Pfam" id="PF03364">
    <property type="entry name" value="Polyketide_cyc"/>
    <property type="match status" value="1"/>
</dbReference>
<proteinExistence type="inferred from homology"/>
<dbReference type="RefSeq" id="WP_380694375.1">
    <property type="nucleotide sequence ID" value="NZ_JBHRYR010000002.1"/>
</dbReference>
<evidence type="ECO:0000256" key="1">
    <source>
        <dbReference type="ARBA" id="ARBA00008918"/>
    </source>
</evidence>
<evidence type="ECO:0000313" key="4">
    <source>
        <dbReference type="EMBL" id="MFC3852338.1"/>
    </source>
</evidence>
<evidence type="ECO:0000313" key="5">
    <source>
        <dbReference type="Proteomes" id="UP001595617"/>
    </source>
</evidence>
<name>A0ABV7ZUW2_9GAMM</name>
<dbReference type="SUPFAM" id="SSF55961">
    <property type="entry name" value="Bet v1-like"/>
    <property type="match status" value="1"/>
</dbReference>
<evidence type="ECO:0000259" key="3">
    <source>
        <dbReference type="Pfam" id="PF03364"/>
    </source>
</evidence>
<comment type="similarity">
    <text evidence="1">Belongs to the ribosome association toxin RatA family.</text>
</comment>
<comment type="caution">
    <text evidence="4">The sequence shown here is derived from an EMBL/GenBank/DDBJ whole genome shotgun (WGS) entry which is preliminary data.</text>
</comment>
<dbReference type="PANTHER" id="PTHR12901:SF10">
    <property type="entry name" value="COENZYME Q-BINDING PROTEIN COQ10, MITOCHONDRIAL"/>
    <property type="match status" value="1"/>
</dbReference>
<accession>A0ABV7ZUW2</accession>
<protein>
    <submittedName>
        <fullName evidence="4">Type II toxin-antitoxin system RatA family toxin</fullName>
    </submittedName>
</protein>
<evidence type="ECO:0000256" key="2">
    <source>
        <dbReference type="ARBA" id="ARBA00022649"/>
    </source>
</evidence>
<gene>
    <name evidence="4" type="ORF">ACFOOG_05770</name>
</gene>
<dbReference type="EMBL" id="JBHRYR010000002">
    <property type="protein sequence ID" value="MFC3852338.1"/>
    <property type="molecule type" value="Genomic_DNA"/>
</dbReference>
<dbReference type="InterPro" id="IPR044996">
    <property type="entry name" value="COQ10-like"/>
</dbReference>
<dbReference type="PANTHER" id="PTHR12901">
    <property type="entry name" value="SPERM PROTEIN HOMOLOG"/>
    <property type="match status" value="1"/>
</dbReference>
<dbReference type="CDD" id="cd07813">
    <property type="entry name" value="COQ10p_like"/>
    <property type="match status" value="1"/>
</dbReference>
<feature type="domain" description="Coenzyme Q-binding protein COQ10 START" evidence="3">
    <location>
        <begin position="9"/>
        <end position="133"/>
    </location>
</feature>
<dbReference type="Gene3D" id="3.30.530.20">
    <property type="match status" value="1"/>
</dbReference>
<sequence>MKIARRATVPYSAHQMFALVQDIERYPEFLPEISAVRILEKTAEVVAAELEVSKGPVKERFSTRNRLHEPSWMSMELVRGPFKHLQGEWHFDAIGEQSEIRFELDFEVRGFALKLLLEPVVGKMADRLVDRFCRRAHSVYG</sequence>
<dbReference type="InterPro" id="IPR005031">
    <property type="entry name" value="COQ10_START"/>
</dbReference>